<dbReference type="EMBL" id="JBHSJG010000003">
    <property type="protein sequence ID" value="MFC4986340.1"/>
    <property type="molecule type" value="Genomic_DNA"/>
</dbReference>
<proteinExistence type="predicted"/>
<reference evidence="1 2" key="1">
    <citation type="journal article" date="2019" name="Int. J. Syst. Evol. Microbiol.">
        <title>The Global Catalogue of Microorganisms (GCM) 10K type strain sequencing project: providing services to taxonomists for standard genome sequencing and annotation.</title>
        <authorList>
            <consortium name="The Broad Institute Genomics Platform"/>
            <consortium name="The Broad Institute Genome Sequencing Center for Infectious Disease"/>
            <person name="Wu L."/>
            <person name="Ma J."/>
        </authorList>
    </citation>
    <scope>NUCLEOTIDE SEQUENCE [LARGE SCALE GENOMIC DNA]</scope>
    <source>
        <strain evidence="1 2">CGMCC 1.15824</strain>
    </source>
</reference>
<keyword evidence="2" id="KW-1185">Reference proteome</keyword>
<dbReference type="AlphaFoldDB" id="A0ABD5Q9Z8"/>
<dbReference type="Proteomes" id="UP001595925">
    <property type="component" value="Unassembled WGS sequence"/>
</dbReference>
<gene>
    <name evidence="1" type="ORF">ACFPFO_00825</name>
</gene>
<dbReference type="RefSeq" id="WP_224830199.1">
    <property type="nucleotide sequence ID" value="NZ_JAIVEF010000013.1"/>
</dbReference>
<accession>A0ABD5Q9Z8</accession>
<evidence type="ECO:0000313" key="1">
    <source>
        <dbReference type="EMBL" id="MFC4986340.1"/>
    </source>
</evidence>
<protein>
    <submittedName>
        <fullName evidence="1">Uncharacterized protein</fullName>
    </submittedName>
</protein>
<comment type="caution">
    <text evidence="1">The sequence shown here is derived from an EMBL/GenBank/DDBJ whole genome shotgun (WGS) entry which is preliminary data.</text>
</comment>
<sequence length="88" mass="10149">MYEDNRPPLPDWILDVYETVLEYVTDQHDSEPSGEPSIPTLPRDQLTRIVLASEPEIEPQDVDYAVDRLLNRGYLYEVDDGLRVTDVS</sequence>
<organism evidence="1 2">
    <name type="scientific">Saliphagus infecundisoli</name>
    <dbReference type="NCBI Taxonomy" id="1849069"/>
    <lineage>
        <taxon>Archaea</taxon>
        <taxon>Methanobacteriati</taxon>
        <taxon>Methanobacteriota</taxon>
        <taxon>Stenosarchaea group</taxon>
        <taxon>Halobacteria</taxon>
        <taxon>Halobacteriales</taxon>
        <taxon>Natrialbaceae</taxon>
        <taxon>Saliphagus</taxon>
    </lineage>
</organism>
<name>A0ABD5Q9Z8_9EURY</name>
<evidence type="ECO:0000313" key="2">
    <source>
        <dbReference type="Proteomes" id="UP001595925"/>
    </source>
</evidence>